<reference evidence="1 2" key="1">
    <citation type="submission" date="2022-02" db="EMBL/GenBank/DDBJ databases">
        <title>Comparative genomics of the first Antarctic Pseudomonas spp. capable of biotransforming 2,4,6-Trinitrotoluene.</title>
        <authorList>
            <person name="Cabrera M.A."/>
            <person name="Marquez S.L."/>
            <person name="Perez-Donoso J.M."/>
        </authorList>
    </citation>
    <scope>NUCLEOTIDE SEQUENCE [LARGE SCALE GENOMIC DNA]</scope>
    <source>
        <strain evidence="1 2">TNT19</strain>
    </source>
</reference>
<dbReference type="RefSeq" id="WP_247286488.1">
    <property type="nucleotide sequence ID" value="NZ_JAKNRW010000001.1"/>
</dbReference>
<accession>A0ABT0ET81</accession>
<comment type="caution">
    <text evidence="1">The sequence shown here is derived from an EMBL/GenBank/DDBJ whole genome shotgun (WGS) entry which is preliminary data.</text>
</comment>
<name>A0ABT0ET81_9PSED</name>
<dbReference type="Proteomes" id="UP001299876">
    <property type="component" value="Unassembled WGS sequence"/>
</dbReference>
<proteinExistence type="predicted"/>
<dbReference type="EMBL" id="JAKNRW010000001">
    <property type="protein sequence ID" value="MCK1788935.1"/>
    <property type="molecule type" value="Genomic_DNA"/>
</dbReference>
<keyword evidence="2" id="KW-1185">Reference proteome</keyword>
<gene>
    <name evidence="1" type="ORF">L9059_01780</name>
</gene>
<sequence length="351" mass="38084">MGSTVSTGKLIGAFRRNDGQPCYVMFEQTYEKNCHPHTPSWSARAIGGVETMLQAIFATASACEGGMLQGPGGRITNPETYIAGWLKEMANPVSMRDLEVGLKVSESWSATLTQKHLTTLKPTLLALGYQVQVAALEAGDKVSASLHKDSQLLSALYDGKTMGAWRIIQSYDIPVNGIRDASLGFKPEKAKTYDVTAPRFMRVSQKNENILKQSADGSWRCEGWAYSIIGEFVTNLWKAEMREPGSFRNRIKSFRDAVEGAALLPSSGVKVIVDTAVPVEGYAQSSMESLLAKVTGTRVGSEVHFSVPESDDLLYSVTSLPVASTKWVLTLDAPRPTPGPAPMEQLSLLAC</sequence>
<protein>
    <submittedName>
        <fullName evidence="1">Uncharacterized protein</fullName>
    </submittedName>
</protein>
<evidence type="ECO:0000313" key="1">
    <source>
        <dbReference type="EMBL" id="MCK1788935.1"/>
    </source>
</evidence>
<organism evidence="1 2">
    <name type="scientific">Pseudomonas violetae</name>
    <dbReference type="NCBI Taxonomy" id="2915813"/>
    <lineage>
        <taxon>Bacteria</taxon>
        <taxon>Pseudomonadati</taxon>
        <taxon>Pseudomonadota</taxon>
        <taxon>Gammaproteobacteria</taxon>
        <taxon>Pseudomonadales</taxon>
        <taxon>Pseudomonadaceae</taxon>
        <taxon>Pseudomonas</taxon>
    </lineage>
</organism>
<evidence type="ECO:0000313" key="2">
    <source>
        <dbReference type="Proteomes" id="UP001299876"/>
    </source>
</evidence>